<reference evidence="2" key="2">
    <citation type="submission" date="2022-01" db="EMBL/GenBank/DDBJ databases">
        <authorList>
            <person name="Yamashiro T."/>
            <person name="Shiraishi A."/>
            <person name="Satake H."/>
            <person name="Nakayama K."/>
        </authorList>
    </citation>
    <scope>NUCLEOTIDE SEQUENCE</scope>
</reference>
<sequence length="70" mass="7186">MSTSNVHQQSLADASSETRPPMLERVIPTGSVMVPTGSVMVPTGSVMVPTGSVMVPTGSVMVMVTPGIDK</sequence>
<accession>A0ABQ5IFC4</accession>
<organism evidence="2 3">
    <name type="scientific">Tanacetum coccineum</name>
    <dbReference type="NCBI Taxonomy" id="301880"/>
    <lineage>
        <taxon>Eukaryota</taxon>
        <taxon>Viridiplantae</taxon>
        <taxon>Streptophyta</taxon>
        <taxon>Embryophyta</taxon>
        <taxon>Tracheophyta</taxon>
        <taxon>Spermatophyta</taxon>
        <taxon>Magnoliopsida</taxon>
        <taxon>eudicotyledons</taxon>
        <taxon>Gunneridae</taxon>
        <taxon>Pentapetalae</taxon>
        <taxon>asterids</taxon>
        <taxon>campanulids</taxon>
        <taxon>Asterales</taxon>
        <taxon>Asteraceae</taxon>
        <taxon>Asteroideae</taxon>
        <taxon>Anthemideae</taxon>
        <taxon>Anthemidinae</taxon>
        <taxon>Tanacetum</taxon>
    </lineage>
</organism>
<name>A0ABQ5IFC4_9ASTR</name>
<proteinExistence type="predicted"/>
<reference evidence="2" key="1">
    <citation type="journal article" date="2022" name="Int. J. Mol. Sci.">
        <title>Draft Genome of Tanacetum Coccineum: Genomic Comparison of Closely Related Tanacetum-Family Plants.</title>
        <authorList>
            <person name="Yamashiro T."/>
            <person name="Shiraishi A."/>
            <person name="Nakayama K."/>
            <person name="Satake H."/>
        </authorList>
    </citation>
    <scope>NUCLEOTIDE SEQUENCE</scope>
</reference>
<dbReference type="Proteomes" id="UP001151760">
    <property type="component" value="Unassembled WGS sequence"/>
</dbReference>
<dbReference type="EMBL" id="BQNB010020634">
    <property type="protein sequence ID" value="GJT98002.1"/>
    <property type="molecule type" value="Genomic_DNA"/>
</dbReference>
<evidence type="ECO:0000256" key="1">
    <source>
        <dbReference type="SAM" id="MobiDB-lite"/>
    </source>
</evidence>
<comment type="caution">
    <text evidence="2">The sequence shown here is derived from an EMBL/GenBank/DDBJ whole genome shotgun (WGS) entry which is preliminary data.</text>
</comment>
<keyword evidence="3" id="KW-1185">Reference proteome</keyword>
<feature type="region of interest" description="Disordered" evidence="1">
    <location>
        <begin position="1"/>
        <end position="35"/>
    </location>
</feature>
<protein>
    <submittedName>
        <fullName evidence="2">Uncharacterized protein</fullName>
    </submittedName>
</protein>
<evidence type="ECO:0000313" key="3">
    <source>
        <dbReference type="Proteomes" id="UP001151760"/>
    </source>
</evidence>
<gene>
    <name evidence="2" type="ORF">Tco_1093520</name>
</gene>
<evidence type="ECO:0000313" key="2">
    <source>
        <dbReference type="EMBL" id="GJT98002.1"/>
    </source>
</evidence>
<feature type="compositionally biased region" description="Polar residues" evidence="1">
    <location>
        <begin position="1"/>
        <end position="18"/>
    </location>
</feature>